<keyword evidence="5" id="KW-1185">Reference proteome</keyword>
<feature type="compositionally biased region" description="Basic residues" evidence="2">
    <location>
        <begin position="164"/>
        <end position="190"/>
    </location>
</feature>
<evidence type="ECO:0000256" key="1">
    <source>
        <dbReference type="PROSITE-ProRule" id="PRU00047"/>
    </source>
</evidence>
<dbReference type="PROSITE" id="PS50158">
    <property type="entry name" value="ZF_CCHC"/>
    <property type="match status" value="1"/>
</dbReference>
<dbReference type="SMART" id="SM00343">
    <property type="entry name" value="ZnF_C2HC"/>
    <property type="match status" value="1"/>
</dbReference>
<keyword evidence="1" id="KW-0863">Zinc-finger</keyword>
<feature type="compositionally biased region" description="Basic and acidic residues" evidence="2">
    <location>
        <begin position="212"/>
        <end position="232"/>
    </location>
</feature>
<dbReference type="AlphaFoldDB" id="A0A388MB88"/>
<evidence type="ECO:0000313" key="5">
    <source>
        <dbReference type="Proteomes" id="UP000265515"/>
    </source>
</evidence>
<evidence type="ECO:0000259" key="3">
    <source>
        <dbReference type="PROSITE" id="PS50158"/>
    </source>
</evidence>
<accession>A0A388MB88</accession>
<dbReference type="EMBL" id="BFEA01000956">
    <property type="protein sequence ID" value="GBG91828.1"/>
    <property type="molecule type" value="Genomic_DNA"/>
</dbReference>
<dbReference type="Gene3D" id="4.10.60.10">
    <property type="entry name" value="Zinc finger, CCHC-type"/>
    <property type="match status" value="1"/>
</dbReference>
<feature type="compositionally biased region" description="Low complexity" evidence="2">
    <location>
        <begin position="7"/>
        <end position="20"/>
    </location>
</feature>
<dbReference type="InterPro" id="IPR043502">
    <property type="entry name" value="DNA/RNA_pol_sf"/>
</dbReference>
<keyword evidence="1" id="KW-0862">Zinc</keyword>
<dbReference type="GO" id="GO:0008270">
    <property type="term" value="F:zinc ion binding"/>
    <property type="evidence" value="ECO:0007669"/>
    <property type="project" value="UniProtKB-KW"/>
</dbReference>
<proteinExistence type="predicted"/>
<feature type="compositionally biased region" description="Basic and acidic residues" evidence="2">
    <location>
        <begin position="273"/>
        <end position="286"/>
    </location>
</feature>
<dbReference type="GO" id="GO:0003676">
    <property type="term" value="F:nucleic acid binding"/>
    <property type="evidence" value="ECO:0007669"/>
    <property type="project" value="InterPro"/>
</dbReference>
<feature type="region of interest" description="Disordered" evidence="2">
    <location>
        <begin position="1"/>
        <end position="26"/>
    </location>
</feature>
<gene>
    <name evidence="4" type="ORF">CBR_g53719</name>
</gene>
<keyword evidence="1" id="KW-0479">Metal-binding</keyword>
<feature type="domain" description="CCHC-type" evidence="3">
    <location>
        <begin position="36"/>
        <end position="49"/>
    </location>
</feature>
<feature type="region of interest" description="Disordered" evidence="2">
    <location>
        <begin position="125"/>
        <end position="286"/>
    </location>
</feature>
<feature type="region of interest" description="Disordered" evidence="2">
    <location>
        <begin position="71"/>
        <end position="103"/>
    </location>
</feature>
<protein>
    <recommendedName>
        <fullName evidence="3">CCHC-type domain-containing protein</fullName>
    </recommendedName>
</protein>
<dbReference type="STRING" id="69332.A0A388MB88"/>
<dbReference type="Gramene" id="GBG91828">
    <property type="protein sequence ID" value="GBG91828"/>
    <property type="gene ID" value="CBR_g53719"/>
</dbReference>
<dbReference type="SUPFAM" id="SSF56672">
    <property type="entry name" value="DNA/RNA polymerases"/>
    <property type="match status" value="1"/>
</dbReference>
<evidence type="ECO:0000313" key="4">
    <source>
        <dbReference type="EMBL" id="GBG91828.1"/>
    </source>
</evidence>
<organism evidence="4 5">
    <name type="scientific">Chara braunii</name>
    <name type="common">Braun's stonewort</name>
    <dbReference type="NCBI Taxonomy" id="69332"/>
    <lineage>
        <taxon>Eukaryota</taxon>
        <taxon>Viridiplantae</taxon>
        <taxon>Streptophyta</taxon>
        <taxon>Charophyceae</taxon>
        <taxon>Charales</taxon>
        <taxon>Characeae</taxon>
        <taxon>Chara</taxon>
    </lineage>
</organism>
<dbReference type="InterPro" id="IPR001878">
    <property type="entry name" value="Znf_CCHC"/>
</dbReference>
<evidence type="ECO:0000256" key="2">
    <source>
        <dbReference type="SAM" id="MobiDB-lite"/>
    </source>
</evidence>
<dbReference type="InterPro" id="IPR036875">
    <property type="entry name" value="Znf_CCHC_sf"/>
</dbReference>
<reference evidence="4 5" key="1">
    <citation type="journal article" date="2018" name="Cell">
        <title>The Chara Genome: Secondary Complexity and Implications for Plant Terrestrialization.</title>
        <authorList>
            <person name="Nishiyama T."/>
            <person name="Sakayama H."/>
            <person name="Vries J.D."/>
            <person name="Buschmann H."/>
            <person name="Saint-Marcoux D."/>
            <person name="Ullrich K.K."/>
            <person name="Haas F.B."/>
            <person name="Vanderstraeten L."/>
            <person name="Becker D."/>
            <person name="Lang D."/>
            <person name="Vosolsobe S."/>
            <person name="Rombauts S."/>
            <person name="Wilhelmsson P.K.I."/>
            <person name="Janitza P."/>
            <person name="Kern R."/>
            <person name="Heyl A."/>
            <person name="Rumpler F."/>
            <person name="Villalobos L.I.A.C."/>
            <person name="Clay J.M."/>
            <person name="Skokan R."/>
            <person name="Toyoda A."/>
            <person name="Suzuki Y."/>
            <person name="Kagoshima H."/>
            <person name="Schijlen E."/>
            <person name="Tajeshwar N."/>
            <person name="Catarino B."/>
            <person name="Hetherington A.J."/>
            <person name="Saltykova A."/>
            <person name="Bonnot C."/>
            <person name="Breuninger H."/>
            <person name="Symeonidi A."/>
            <person name="Radhakrishnan G.V."/>
            <person name="Van Nieuwerburgh F."/>
            <person name="Deforce D."/>
            <person name="Chang C."/>
            <person name="Karol K.G."/>
            <person name="Hedrich R."/>
            <person name="Ulvskov P."/>
            <person name="Glockner G."/>
            <person name="Delwiche C.F."/>
            <person name="Petrasek J."/>
            <person name="Van de Peer Y."/>
            <person name="Friml J."/>
            <person name="Beilby M."/>
            <person name="Dolan L."/>
            <person name="Kohara Y."/>
            <person name="Sugano S."/>
            <person name="Fujiyama A."/>
            <person name="Delaux P.-M."/>
            <person name="Quint M."/>
            <person name="TheiBen G."/>
            <person name="Hagemann M."/>
            <person name="Harholt J."/>
            <person name="Dunand C."/>
            <person name="Zachgo S."/>
            <person name="Langdale J."/>
            <person name="Maumus F."/>
            <person name="Straeten D.V.D."/>
            <person name="Gould S.B."/>
            <person name="Rensing S.A."/>
        </authorList>
    </citation>
    <scope>NUCLEOTIDE SEQUENCE [LARGE SCALE GENOMIC DNA]</scope>
    <source>
        <strain evidence="4 5">S276</strain>
    </source>
</reference>
<sequence>MYGGGENNNNGSNNNNRMDGNNGGYNGNGGRNGVQCYECGKMGHIARDCWAKRPRTGQREDEVRIFVRNTMKEKEEERERRAKEEEQKRKEDEEWKRELDIARRTEEMRLLLQADIEEKWRQQLRSNAEAAKVAAATESVKAKKGGTENAVERSSAARASPKTSPKRKTSGKGKKKGRNARGKTKRSTRRSLHDCGTSDSEEESGSEACTDSGKDTEGEALKIVQRLREERRWRRSKKKLTKGKEKVRQVASTYEKGECSRRQHTPTAAKDSYSGERKTPLTDKYKGIPASCSQQALVDYTPSVMKEYSKKRVSQLWELCDKHEIKSAKKDEMVVELVTKQTEMAYEGFFTTPTMAENKTKARMEGPEDGAEKTPTEVRWRQHVQAADTAILGKAPKLYRWMRRFGIDNFVILPIRHTTEADDFAFKRYLIRDLSSCLNTMGAGRQIGTRVRGRKGRRERKRCGGVTRGKAVVVFETSCGTRTSLVNWLEEQQRDETGGERVVISREGEHWTDDWKQSRARYGMTEVKTRNGLMCLKDARKECQRGGHITFLKIHKTPTTTKRNKVTLRKMLKQPRAALSMARMTFSRLIGLYRTAGLFSKKSTRNKLKVKIDQAVRKKKGVSIQRKVTVKYPYYSRILKTEVRRITESVVEKRVKDEPVASFMKRKIRVVNTKNMTVADLIHNHRRFANTEQVVCGCARFELLVLTRLTEVPDTPGFVANSKNVTRDSQRTGLARVRIDVLEATSHQKGERCEDLDVSRCMREPGVVEAAWTDGEVRSWASRYDWLVCAPIDRNAGDTALICPLLYRHAFGKVFSWNTDYERIHDTEEEVLKKCKGDYQNEGLLQAGSWKANRKLGKAYVIPKDKDLQKWRPIAPACSDPALIGQRRCARALFYLIMRYSGRTNFHLSSVQEMCDKMQKANRELAKEGCTWVVGRCYDVKETFSSISHEVVEEGVRELLRYFDERDWKQVRTTTRGKTCVMSKTTRKEIAYVSMEFETIIKLVRYDLGHVYMRCGEGIGRQRVGIPMGKATSPVLATITCAMAERKWLSALGADRRMVHGWRMVDDVSIVVGYKDDGVSRAVADKVFESFEQCYDSNLKLERKDGEVNYWNFIGGVMYVVPEPLQLHFVTGTKNTVSLRSNGRLKYQTMQDYASYSEKKTKKVVLSVTLKRL</sequence>
<dbReference type="Proteomes" id="UP000265515">
    <property type="component" value="Unassembled WGS sequence"/>
</dbReference>
<dbReference type="SUPFAM" id="SSF57756">
    <property type="entry name" value="Retrovirus zinc finger-like domains"/>
    <property type="match status" value="1"/>
</dbReference>
<comment type="caution">
    <text evidence="4">The sequence shown here is derived from an EMBL/GenBank/DDBJ whole genome shotgun (WGS) entry which is preliminary data.</text>
</comment>
<dbReference type="Pfam" id="PF00098">
    <property type="entry name" value="zf-CCHC"/>
    <property type="match status" value="1"/>
</dbReference>
<feature type="compositionally biased region" description="Low complexity" evidence="2">
    <location>
        <begin position="128"/>
        <end position="139"/>
    </location>
</feature>
<name>A0A388MB88_CHABU</name>